<gene>
    <name evidence="2" type="ORF">CB5_LOCUS8517</name>
</gene>
<reference evidence="2" key="1">
    <citation type="submission" date="2020-07" db="EMBL/GenBank/DDBJ databases">
        <authorList>
            <person name="Lin J."/>
        </authorList>
    </citation>
    <scope>NUCLEOTIDE SEQUENCE</scope>
</reference>
<organism evidence="2">
    <name type="scientific">Ananas comosus var. bracteatus</name>
    <name type="common">red pineapple</name>
    <dbReference type="NCBI Taxonomy" id="296719"/>
    <lineage>
        <taxon>Eukaryota</taxon>
        <taxon>Viridiplantae</taxon>
        <taxon>Streptophyta</taxon>
        <taxon>Embryophyta</taxon>
        <taxon>Tracheophyta</taxon>
        <taxon>Spermatophyta</taxon>
        <taxon>Magnoliopsida</taxon>
        <taxon>Liliopsida</taxon>
        <taxon>Poales</taxon>
        <taxon>Bromeliaceae</taxon>
        <taxon>Bromelioideae</taxon>
        <taxon>Ananas</taxon>
    </lineage>
</organism>
<proteinExistence type="predicted"/>
<protein>
    <submittedName>
        <fullName evidence="2">Uncharacterized protein</fullName>
    </submittedName>
</protein>
<dbReference type="EMBL" id="LR862144">
    <property type="protein sequence ID" value="CAD1825306.1"/>
    <property type="molecule type" value="Genomic_DNA"/>
</dbReference>
<accession>A0A6V7P3T5</accession>
<evidence type="ECO:0000313" key="2">
    <source>
        <dbReference type="EMBL" id="CAD1825306.1"/>
    </source>
</evidence>
<feature type="region of interest" description="Disordered" evidence="1">
    <location>
        <begin position="68"/>
        <end position="100"/>
    </location>
</feature>
<feature type="region of interest" description="Disordered" evidence="1">
    <location>
        <begin position="1"/>
        <end position="39"/>
    </location>
</feature>
<evidence type="ECO:0000256" key="1">
    <source>
        <dbReference type="SAM" id="MobiDB-lite"/>
    </source>
</evidence>
<feature type="compositionally biased region" description="Low complexity" evidence="1">
    <location>
        <begin position="1"/>
        <end position="14"/>
    </location>
</feature>
<sequence length="131" mass="14082">MINLAESSNSGGSESSRRWVRQGLDLNAGPGSTDVEGKDSRLAAPLRQIPVATSQAFVEEQGRIYQMSGGGMKRKEPEGVGMQQRDPATSNSHGSDGHLRVQATVTLSYARRKPMYAGVCPKANVGIPRRK</sequence>
<dbReference type="PANTHER" id="PTHR46548">
    <property type="entry name" value="BAH AND TFIIS DOMAIN-CONTAINING PROTEIN-RELATED"/>
    <property type="match status" value="1"/>
</dbReference>
<dbReference type="AlphaFoldDB" id="A0A6V7P3T5"/>
<dbReference type="PANTHER" id="PTHR46548:SF1">
    <property type="entry name" value="BAH AND TFIIS DOMAIN-CONTAINING PROTEIN-RELATED"/>
    <property type="match status" value="1"/>
</dbReference>
<name>A0A6V7P3T5_ANACO</name>